<evidence type="ECO:0000313" key="16">
    <source>
        <dbReference type="Proteomes" id="UP000242470"/>
    </source>
</evidence>
<evidence type="ECO:0000256" key="2">
    <source>
        <dbReference type="ARBA" id="ARBA00004742"/>
    </source>
</evidence>
<dbReference type="InterPro" id="IPR004643">
    <property type="entry name" value="Fe-S_L-Ser_bsu"/>
</dbReference>
<evidence type="ECO:0000256" key="3">
    <source>
        <dbReference type="ARBA" id="ARBA00008636"/>
    </source>
</evidence>
<evidence type="ECO:0000256" key="11">
    <source>
        <dbReference type="PIRNR" id="PIRNR036692"/>
    </source>
</evidence>
<proteinExistence type="inferred from homology"/>
<dbReference type="Proteomes" id="UP000242470">
    <property type="component" value="Unassembled WGS sequence"/>
</dbReference>
<reference evidence="14" key="2">
    <citation type="submission" date="2023-07" db="EMBL/GenBank/DDBJ databases">
        <title>Evaluation of the beneficial properties of pineapple isolates.</title>
        <authorList>
            <person name="Adefiranye O."/>
        </authorList>
    </citation>
    <scope>NUCLEOTIDE SEQUENCE</scope>
    <source>
        <strain evidence="14">PAPLE_T1</strain>
    </source>
</reference>
<evidence type="ECO:0000259" key="13">
    <source>
        <dbReference type="Pfam" id="PF03315"/>
    </source>
</evidence>
<dbReference type="Pfam" id="PF03315">
    <property type="entry name" value="SDH_beta"/>
    <property type="match status" value="1"/>
</dbReference>
<keyword evidence="6 11" id="KW-0479">Metal-binding</keyword>
<dbReference type="PIRSF" id="PIRSF036692">
    <property type="entry name" value="SDH_B"/>
    <property type="match status" value="1"/>
</dbReference>
<reference evidence="15 16" key="1">
    <citation type="submission" date="2017-08" db="EMBL/GenBank/DDBJ databases">
        <title>Draft genome sequences of 64 type strains of genus Staph aureus.</title>
        <authorList>
            <person name="Cole K."/>
            <person name="Golubchik T."/>
            <person name="Russell J."/>
            <person name="Foster D."/>
            <person name="Llewelyn M."/>
            <person name="Wilson D."/>
            <person name="Crook D."/>
            <person name="Paul J."/>
        </authorList>
    </citation>
    <scope>NUCLEOTIDE SEQUENCE [LARGE SCALE GENOMIC DNA]</scope>
    <source>
        <strain evidence="15 16">NCTC 12101</strain>
    </source>
</reference>
<comment type="pathway">
    <text evidence="2 11">Carbohydrate biosynthesis; gluconeogenesis.</text>
</comment>
<accession>A0AAP8TSY5</accession>
<dbReference type="Proteomes" id="UP001171687">
    <property type="component" value="Unassembled WGS sequence"/>
</dbReference>
<evidence type="ECO:0000256" key="5">
    <source>
        <dbReference type="ARBA" id="ARBA00022485"/>
    </source>
</evidence>
<dbReference type="GO" id="GO:0051539">
    <property type="term" value="F:4 iron, 4 sulfur cluster binding"/>
    <property type="evidence" value="ECO:0007669"/>
    <property type="project" value="UniProtKB-UniRule"/>
</dbReference>
<dbReference type="PANTHER" id="PTHR30182">
    <property type="entry name" value="L-SERINE DEHYDRATASE"/>
    <property type="match status" value="1"/>
</dbReference>
<evidence type="ECO:0000256" key="8">
    <source>
        <dbReference type="ARBA" id="ARBA00023014"/>
    </source>
</evidence>
<dbReference type="InterPro" id="IPR029009">
    <property type="entry name" value="ASB_dom_sf"/>
</dbReference>
<dbReference type="FunFam" id="3.30.1330.90:FF:000004">
    <property type="entry name" value="L-serine dehydratase, iron-sulfur-dependent subunit beta"/>
    <property type="match status" value="1"/>
</dbReference>
<name>A0AAP8TSY5_9STAP</name>
<dbReference type="SUPFAM" id="SSF143548">
    <property type="entry name" value="Serine metabolism enzymes domain"/>
    <property type="match status" value="1"/>
</dbReference>
<dbReference type="InterPro" id="IPR005131">
    <property type="entry name" value="Ser_deHydtase_bsu"/>
</dbReference>
<organism evidence="15 16">
    <name type="scientific">Staphylococcus auricularis</name>
    <dbReference type="NCBI Taxonomy" id="29379"/>
    <lineage>
        <taxon>Bacteria</taxon>
        <taxon>Bacillati</taxon>
        <taxon>Bacillota</taxon>
        <taxon>Bacilli</taxon>
        <taxon>Bacillales</taxon>
        <taxon>Staphylococcaceae</taxon>
        <taxon>Staphylococcus</taxon>
    </lineage>
</organism>
<dbReference type="PANTHER" id="PTHR30182:SF12">
    <property type="entry name" value="L-SERINE DEHYDRATASE, BETA CHAIN-RELATED"/>
    <property type="match status" value="1"/>
</dbReference>
<sequence>MARKQDYQSAFDVIGPVMIGPSSSHTAGAVKIGNAVYSVLQAEPERIEVHYYESFAATHSGHGTDKATVGGAIGFSTFDTRIREALEIAEDKGIEVEIIEESGSSLGEHPNCALIKADAGDRHVEVNGISIGGGTIKIKSINVNGLCILMNHGLPILVVDGQTDNAQINHLINDLIDWNVDINEQIKTIKKEGWLLACNLNKSLDPDLLERIRNKYSDIVFSYIK</sequence>
<gene>
    <name evidence="15" type="primary">sdaAB</name>
    <name evidence="15" type="ORF">CD158_06865</name>
    <name evidence="14" type="ORF">QYH67_10650</name>
</gene>
<dbReference type="EMBL" id="PPQW01000041">
    <property type="protein sequence ID" value="PNZ67116.1"/>
    <property type="molecule type" value="Genomic_DNA"/>
</dbReference>
<dbReference type="GO" id="GO:0006094">
    <property type="term" value="P:gluconeogenesis"/>
    <property type="evidence" value="ECO:0007669"/>
    <property type="project" value="UniProtKB-UniRule"/>
</dbReference>
<dbReference type="AlphaFoldDB" id="A0AAP8TSY5"/>
<dbReference type="NCBIfam" id="TIGR00719">
    <property type="entry name" value="sda_beta"/>
    <property type="match status" value="1"/>
</dbReference>
<evidence type="ECO:0000256" key="9">
    <source>
        <dbReference type="ARBA" id="ARBA00023239"/>
    </source>
</evidence>
<comment type="catalytic activity">
    <reaction evidence="10 11 12">
        <text>L-serine = pyruvate + NH4(+)</text>
        <dbReference type="Rhea" id="RHEA:19169"/>
        <dbReference type="ChEBI" id="CHEBI:15361"/>
        <dbReference type="ChEBI" id="CHEBI:28938"/>
        <dbReference type="ChEBI" id="CHEBI:33384"/>
        <dbReference type="EC" id="4.3.1.17"/>
    </reaction>
</comment>
<keyword evidence="4 11" id="KW-0312">Gluconeogenesis</keyword>
<comment type="similarity">
    <text evidence="3 11 12">Belongs to the iron-sulfur dependent L-serine dehydratase family.</text>
</comment>
<evidence type="ECO:0000256" key="12">
    <source>
        <dbReference type="RuleBase" id="RU366059"/>
    </source>
</evidence>
<dbReference type="Gene3D" id="3.30.1330.90">
    <property type="entry name" value="D-3-phosphoglycerate dehydrogenase, domain 3"/>
    <property type="match status" value="1"/>
</dbReference>
<comment type="caution">
    <text evidence="15">The sequence shown here is derived from an EMBL/GenBank/DDBJ whole genome shotgun (WGS) entry which is preliminary data.</text>
</comment>
<dbReference type="GO" id="GO:0003941">
    <property type="term" value="F:L-serine ammonia-lyase activity"/>
    <property type="evidence" value="ECO:0007669"/>
    <property type="project" value="UniProtKB-UniRule"/>
</dbReference>
<comment type="cofactor">
    <cofactor evidence="1 12">
        <name>[4Fe-4S] cluster</name>
        <dbReference type="ChEBI" id="CHEBI:49883"/>
    </cofactor>
</comment>
<feature type="domain" description="Serine dehydratase beta chain" evidence="13">
    <location>
        <begin position="10"/>
        <end position="136"/>
    </location>
</feature>
<dbReference type="InterPro" id="IPR051318">
    <property type="entry name" value="Fe-S_L-Ser"/>
</dbReference>
<keyword evidence="8 11" id="KW-0411">Iron-sulfur</keyword>
<keyword evidence="9 11" id="KW-0456">Lyase</keyword>
<protein>
    <recommendedName>
        <fullName evidence="11">L-serine deaminase</fullName>
    </recommendedName>
</protein>
<dbReference type="GO" id="GO:0046872">
    <property type="term" value="F:metal ion binding"/>
    <property type="evidence" value="ECO:0007669"/>
    <property type="project" value="UniProtKB-UniRule"/>
</dbReference>
<keyword evidence="5 11" id="KW-0004">4Fe-4S</keyword>
<dbReference type="EMBL" id="JAUHQC010000014">
    <property type="protein sequence ID" value="MDN4534010.1"/>
    <property type="molecule type" value="Genomic_DNA"/>
</dbReference>
<evidence type="ECO:0000256" key="7">
    <source>
        <dbReference type="ARBA" id="ARBA00023004"/>
    </source>
</evidence>
<evidence type="ECO:0000313" key="14">
    <source>
        <dbReference type="EMBL" id="MDN4534010.1"/>
    </source>
</evidence>
<evidence type="ECO:0000256" key="4">
    <source>
        <dbReference type="ARBA" id="ARBA00022432"/>
    </source>
</evidence>
<evidence type="ECO:0000256" key="6">
    <source>
        <dbReference type="ARBA" id="ARBA00022723"/>
    </source>
</evidence>
<dbReference type="RefSeq" id="WP_059108018.1">
    <property type="nucleotide sequence ID" value="NZ_AP024589.1"/>
</dbReference>
<dbReference type="GeneID" id="64982941"/>
<keyword evidence="7 11" id="KW-0408">Iron</keyword>
<evidence type="ECO:0000313" key="15">
    <source>
        <dbReference type="EMBL" id="PNZ67116.1"/>
    </source>
</evidence>
<evidence type="ECO:0000256" key="10">
    <source>
        <dbReference type="ARBA" id="ARBA00049406"/>
    </source>
</evidence>
<evidence type="ECO:0000256" key="1">
    <source>
        <dbReference type="ARBA" id="ARBA00001966"/>
    </source>
</evidence>